<evidence type="ECO:0000313" key="4">
    <source>
        <dbReference type="EMBL" id="QDU54594.1"/>
    </source>
</evidence>
<evidence type="ECO:0000256" key="3">
    <source>
        <dbReference type="PROSITE-ProRule" id="PRU00339"/>
    </source>
</evidence>
<keyword evidence="2 3" id="KW-0802">TPR repeat</keyword>
<dbReference type="PROSITE" id="PS50005">
    <property type="entry name" value="TPR"/>
    <property type="match status" value="4"/>
</dbReference>
<dbReference type="Proteomes" id="UP000315750">
    <property type="component" value="Chromosome"/>
</dbReference>
<dbReference type="SUPFAM" id="SSF48452">
    <property type="entry name" value="TPR-like"/>
    <property type="match status" value="1"/>
</dbReference>
<dbReference type="AlphaFoldDB" id="A0A518AIU8"/>
<keyword evidence="1" id="KW-0677">Repeat</keyword>
<evidence type="ECO:0000313" key="5">
    <source>
        <dbReference type="Proteomes" id="UP000315750"/>
    </source>
</evidence>
<dbReference type="SMART" id="SM00028">
    <property type="entry name" value="TPR"/>
    <property type="match status" value="4"/>
</dbReference>
<dbReference type="InterPro" id="IPR011990">
    <property type="entry name" value="TPR-like_helical_dom_sf"/>
</dbReference>
<dbReference type="InterPro" id="IPR019734">
    <property type="entry name" value="TPR_rpt"/>
</dbReference>
<dbReference type="Gene3D" id="1.25.40.10">
    <property type="entry name" value="Tetratricopeptide repeat domain"/>
    <property type="match status" value="2"/>
</dbReference>
<dbReference type="Pfam" id="PF13414">
    <property type="entry name" value="TPR_11"/>
    <property type="match status" value="1"/>
</dbReference>
<protein>
    <submittedName>
        <fullName evidence="4">Cellulose synthase subunit BcsC</fullName>
    </submittedName>
</protein>
<dbReference type="PANTHER" id="PTHR45586">
    <property type="entry name" value="TPR REPEAT-CONTAINING PROTEIN PA4667"/>
    <property type="match status" value="1"/>
</dbReference>
<name>A0A518AIU8_9BACT</name>
<reference evidence="4 5" key="1">
    <citation type="submission" date="2019-02" db="EMBL/GenBank/DDBJ databases">
        <title>Deep-cultivation of Planctomycetes and their phenomic and genomic characterization uncovers novel biology.</title>
        <authorList>
            <person name="Wiegand S."/>
            <person name="Jogler M."/>
            <person name="Boedeker C."/>
            <person name="Pinto D."/>
            <person name="Vollmers J."/>
            <person name="Rivas-Marin E."/>
            <person name="Kohn T."/>
            <person name="Peeters S.H."/>
            <person name="Heuer A."/>
            <person name="Rast P."/>
            <person name="Oberbeckmann S."/>
            <person name="Bunk B."/>
            <person name="Jeske O."/>
            <person name="Meyerdierks A."/>
            <person name="Storesund J.E."/>
            <person name="Kallscheuer N."/>
            <person name="Luecker S."/>
            <person name="Lage O.M."/>
            <person name="Pohl T."/>
            <person name="Merkel B.J."/>
            <person name="Hornburger P."/>
            <person name="Mueller R.-W."/>
            <person name="Bruemmer F."/>
            <person name="Labrenz M."/>
            <person name="Spormann A.M."/>
            <person name="Op den Camp H."/>
            <person name="Overmann J."/>
            <person name="Amann R."/>
            <person name="Jetten M.S.M."/>
            <person name="Mascher T."/>
            <person name="Medema M.H."/>
            <person name="Devos D.P."/>
            <person name="Kaster A.-K."/>
            <person name="Ovreas L."/>
            <person name="Rohde M."/>
            <person name="Galperin M.Y."/>
            <person name="Jogler C."/>
        </authorList>
    </citation>
    <scope>NUCLEOTIDE SEQUENCE [LARGE SCALE GENOMIC DNA]</scope>
    <source>
        <strain evidence="4 5">Pan181</strain>
    </source>
</reference>
<accession>A0A518AIU8</accession>
<dbReference type="Pfam" id="PF13431">
    <property type="entry name" value="TPR_17"/>
    <property type="match status" value="1"/>
</dbReference>
<proteinExistence type="predicted"/>
<dbReference type="KEGG" id="amuc:Pan181_07770"/>
<feature type="repeat" description="TPR" evidence="3">
    <location>
        <begin position="97"/>
        <end position="130"/>
    </location>
</feature>
<evidence type="ECO:0000256" key="2">
    <source>
        <dbReference type="ARBA" id="ARBA00022803"/>
    </source>
</evidence>
<feature type="repeat" description="TPR" evidence="3">
    <location>
        <begin position="165"/>
        <end position="198"/>
    </location>
</feature>
<gene>
    <name evidence="4" type="ORF">Pan181_07770</name>
</gene>
<evidence type="ECO:0000256" key="1">
    <source>
        <dbReference type="ARBA" id="ARBA00022737"/>
    </source>
</evidence>
<organism evidence="4 5">
    <name type="scientific">Aeoliella mucimassa</name>
    <dbReference type="NCBI Taxonomy" id="2527972"/>
    <lineage>
        <taxon>Bacteria</taxon>
        <taxon>Pseudomonadati</taxon>
        <taxon>Planctomycetota</taxon>
        <taxon>Planctomycetia</taxon>
        <taxon>Pirellulales</taxon>
        <taxon>Lacipirellulaceae</taxon>
        <taxon>Aeoliella</taxon>
    </lineage>
</organism>
<dbReference type="InterPro" id="IPR051012">
    <property type="entry name" value="CellSynth/LPSAsmb/PSIAsmb"/>
</dbReference>
<sequence>MDADPRKPPPKAGGLPLVPRPVRGHEVYPKSMRRIALSTPLLLMVAALSGCNNLNSQALNSEGVRLYQQGNYQQASIRFQEAIANDPTSANGYYNLAASLHKSGTMYNRPNDLQQAETLYNKCLEHDPNHAECYRGLAVLLSETNRQDASFRLLSGWVQANPSLPDARIELARLYEETGRAEEAKTTLIDALNVDPNNARALTALGRLRDQSGDYAQALVNYSRSLEINRFQPEVAARVASLNAATGNTTATSTGTSATQLGSNNMWQPTVRY</sequence>
<dbReference type="Pfam" id="PF14559">
    <property type="entry name" value="TPR_19"/>
    <property type="match status" value="1"/>
</dbReference>
<feature type="repeat" description="TPR" evidence="3">
    <location>
        <begin position="56"/>
        <end position="89"/>
    </location>
</feature>
<dbReference type="PANTHER" id="PTHR45586:SF1">
    <property type="entry name" value="LIPOPOLYSACCHARIDE ASSEMBLY PROTEIN B"/>
    <property type="match status" value="1"/>
</dbReference>
<feature type="repeat" description="TPR" evidence="3">
    <location>
        <begin position="199"/>
        <end position="232"/>
    </location>
</feature>
<keyword evidence="5" id="KW-1185">Reference proteome</keyword>
<dbReference type="EMBL" id="CP036278">
    <property type="protein sequence ID" value="QDU54594.1"/>
    <property type="molecule type" value="Genomic_DNA"/>
</dbReference>